<dbReference type="Proteomes" id="UP000192738">
    <property type="component" value="Unassembled WGS sequence"/>
</dbReference>
<dbReference type="CDD" id="cd04301">
    <property type="entry name" value="NAT_SF"/>
    <property type="match status" value="1"/>
</dbReference>
<keyword evidence="3" id="KW-1185">Reference proteome</keyword>
<gene>
    <name evidence="2" type="ORF">SAMN04488500_12362</name>
</gene>
<dbReference type="SUPFAM" id="SSF55729">
    <property type="entry name" value="Acyl-CoA N-acyltransferases (Nat)"/>
    <property type="match status" value="1"/>
</dbReference>
<dbReference type="PROSITE" id="PS51186">
    <property type="entry name" value="GNAT"/>
    <property type="match status" value="1"/>
</dbReference>
<dbReference type="PANTHER" id="PTHR43072">
    <property type="entry name" value="N-ACETYLTRANSFERASE"/>
    <property type="match status" value="1"/>
</dbReference>
<dbReference type="RefSeq" id="WP_084577791.1">
    <property type="nucleotide sequence ID" value="NZ_CP155572.1"/>
</dbReference>
<evidence type="ECO:0000313" key="3">
    <source>
        <dbReference type="Proteomes" id="UP000192738"/>
    </source>
</evidence>
<dbReference type="EMBL" id="FWXI01000023">
    <property type="protein sequence ID" value="SMD07864.1"/>
    <property type="molecule type" value="Genomic_DNA"/>
</dbReference>
<name>A0A1W2EDN9_9FIRM</name>
<dbReference type="STRING" id="112901.SAMN04488500_12362"/>
<keyword evidence="2" id="KW-0808">Transferase</keyword>
<dbReference type="Pfam" id="PF00583">
    <property type="entry name" value="Acetyltransf_1"/>
    <property type="match status" value="1"/>
</dbReference>
<dbReference type="InterPro" id="IPR016181">
    <property type="entry name" value="Acyl_CoA_acyltransferase"/>
</dbReference>
<feature type="domain" description="N-acetyltransferase" evidence="1">
    <location>
        <begin position="3"/>
        <end position="149"/>
    </location>
</feature>
<organism evidence="2 3">
    <name type="scientific">Sporomusa malonica</name>
    <dbReference type="NCBI Taxonomy" id="112901"/>
    <lineage>
        <taxon>Bacteria</taxon>
        <taxon>Bacillati</taxon>
        <taxon>Bacillota</taxon>
        <taxon>Negativicutes</taxon>
        <taxon>Selenomonadales</taxon>
        <taxon>Sporomusaceae</taxon>
        <taxon>Sporomusa</taxon>
    </lineage>
</organism>
<dbReference type="Gene3D" id="3.40.630.30">
    <property type="match status" value="1"/>
</dbReference>
<dbReference type="GO" id="GO:0016747">
    <property type="term" value="F:acyltransferase activity, transferring groups other than amino-acyl groups"/>
    <property type="evidence" value="ECO:0007669"/>
    <property type="project" value="InterPro"/>
</dbReference>
<protein>
    <submittedName>
        <fullName evidence="2">Ribosomal-protein-alanine N-acetyltransferase</fullName>
    </submittedName>
</protein>
<sequence length="154" mass="17461">MVELVTTFNKELVQRLVALEADAFGIGGMNEWHLVPLIRHGHVYIIRKNEDIVGAVQYFLDWDRPKKAYMMGVSIAKEHRGMGIGTKFIQDTFEALAQEGIEEVELTVDPENLTAIKIYENKLGFVVTDFRKNEYGEGEDRLVMKTALAKKGVC</sequence>
<dbReference type="OrthoDB" id="5292888at2"/>
<proteinExistence type="predicted"/>
<reference evidence="2 3" key="1">
    <citation type="submission" date="2017-04" db="EMBL/GenBank/DDBJ databases">
        <authorList>
            <person name="Afonso C.L."/>
            <person name="Miller P.J."/>
            <person name="Scott M.A."/>
            <person name="Spackman E."/>
            <person name="Goraichik I."/>
            <person name="Dimitrov K.M."/>
            <person name="Suarez D.L."/>
            <person name="Swayne D.E."/>
        </authorList>
    </citation>
    <scope>NUCLEOTIDE SEQUENCE [LARGE SCALE GENOMIC DNA]</scope>
    <source>
        <strain evidence="2 3">DSM 5090</strain>
    </source>
</reference>
<evidence type="ECO:0000259" key="1">
    <source>
        <dbReference type="PROSITE" id="PS51186"/>
    </source>
</evidence>
<dbReference type="AlphaFoldDB" id="A0A1W2EDN9"/>
<dbReference type="InterPro" id="IPR000182">
    <property type="entry name" value="GNAT_dom"/>
</dbReference>
<accession>A0A1W2EDN9</accession>
<evidence type="ECO:0000313" key="2">
    <source>
        <dbReference type="EMBL" id="SMD07864.1"/>
    </source>
</evidence>